<sequence length="182" mass="20184">MAAPGKPKSLLDGIALKPLTQENLLYHYAPLAGAASYTTLSGRVLRSSSETFFHHPPHPLLTGYRRRFGELRDTPPVSLSNPNMLRRLFPTKDITNTLLLTSIAGTALYIYKRPHLEKVPNQLRITYSVYGAGMLCLSSILVWSILRYYLPDNAVIQTATGVATSVGLLILGKDYLDLLEKK</sequence>
<reference evidence="2" key="1">
    <citation type="submission" date="2021-07" db="EMBL/GenBank/DDBJ databases">
        <authorList>
            <person name="Catto M.A."/>
            <person name="Jacobson A."/>
            <person name="Kennedy G."/>
            <person name="Labadie P."/>
            <person name="Hunt B.G."/>
            <person name="Srinivasan R."/>
        </authorList>
    </citation>
    <scope>NUCLEOTIDE SEQUENCE</scope>
    <source>
        <strain evidence="2">PL_HMW_Pooled</strain>
        <tissue evidence="2">Head</tissue>
    </source>
</reference>
<gene>
    <name evidence="2" type="ORF">KUF71_011969</name>
</gene>
<dbReference type="PANTHER" id="PTHR38640:SF1">
    <property type="entry name" value="GEO09659P1"/>
    <property type="match status" value="1"/>
</dbReference>
<comment type="caution">
    <text evidence="2">The sequence shown here is derived from an EMBL/GenBank/DDBJ whole genome shotgun (WGS) entry which is preliminary data.</text>
</comment>
<dbReference type="PANTHER" id="PTHR38640">
    <property type="entry name" value="GEO09659P1"/>
    <property type="match status" value="1"/>
</dbReference>
<evidence type="ECO:0000313" key="2">
    <source>
        <dbReference type="EMBL" id="KAK3922512.1"/>
    </source>
</evidence>
<keyword evidence="3" id="KW-1185">Reference proteome</keyword>
<name>A0AAE1HJN4_9NEOP</name>
<evidence type="ECO:0000256" key="1">
    <source>
        <dbReference type="SAM" id="Phobius"/>
    </source>
</evidence>
<dbReference type="Proteomes" id="UP001219518">
    <property type="component" value="Unassembled WGS sequence"/>
</dbReference>
<dbReference type="EMBL" id="JAHWGI010001092">
    <property type="protein sequence ID" value="KAK3922512.1"/>
    <property type="molecule type" value="Genomic_DNA"/>
</dbReference>
<organism evidence="2 3">
    <name type="scientific">Frankliniella fusca</name>
    <dbReference type="NCBI Taxonomy" id="407009"/>
    <lineage>
        <taxon>Eukaryota</taxon>
        <taxon>Metazoa</taxon>
        <taxon>Ecdysozoa</taxon>
        <taxon>Arthropoda</taxon>
        <taxon>Hexapoda</taxon>
        <taxon>Insecta</taxon>
        <taxon>Pterygota</taxon>
        <taxon>Neoptera</taxon>
        <taxon>Paraneoptera</taxon>
        <taxon>Thysanoptera</taxon>
        <taxon>Terebrantia</taxon>
        <taxon>Thripoidea</taxon>
        <taxon>Thripidae</taxon>
        <taxon>Frankliniella</taxon>
    </lineage>
</organism>
<keyword evidence="1" id="KW-0472">Membrane</keyword>
<reference evidence="2" key="2">
    <citation type="journal article" date="2023" name="BMC Genomics">
        <title>Pest status, molecular evolution, and epigenetic factors derived from the genome assembly of Frankliniella fusca, a thysanopteran phytovirus vector.</title>
        <authorList>
            <person name="Catto M.A."/>
            <person name="Labadie P.E."/>
            <person name="Jacobson A.L."/>
            <person name="Kennedy G.G."/>
            <person name="Srinivasan R."/>
            <person name="Hunt B.G."/>
        </authorList>
    </citation>
    <scope>NUCLEOTIDE SEQUENCE</scope>
    <source>
        <strain evidence="2">PL_HMW_Pooled</strain>
    </source>
</reference>
<accession>A0AAE1HJN4</accession>
<protein>
    <submittedName>
        <fullName evidence="2">GTPase HflX</fullName>
    </submittedName>
</protein>
<keyword evidence="1" id="KW-0812">Transmembrane</keyword>
<evidence type="ECO:0000313" key="3">
    <source>
        <dbReference type="Proteomes" id="UP001219518"/>
    </source>
</evidence>
<dbReference type="AlphaFoldDB" id="A0AAE1HJN4"/>
<feature type="transmembrane region" description="Helical" evidence="1">
    <location>
        <begin position="123"/>
        <end position="148"/>
    </location>
</feature>
<proteinExistence type="predicted"/>
<feature type="transmembrane region" description="Helical" evidence="1">
    <location>
        <begin position="154"/>
        <end position="172"/>
    </location>
</feature>
<feature type="transmembrane region" description="Helical" evidence="1">
    <location>
        <begin position="94"/>
        <end position="111"/>
    </location>
</feature>
<keyword evidence="1" id="KW-1133">Transmembrane helix</keyword>